<keyword evidence="1 2" id="KW-0238">DNA-binding</keyword>
<dbReference type="EMBL" id="RCHT01000011">
    <property type="protein sequence ID" value="RLL10956.1"/>
    <property type="molecule type" value="Genomic_DNA"/>
</dbReference>
<comment type="caution">
    <text evidence="4">The sequence shown here is derived from an EMBL/GenBank/DDBJ whole genome shotgun (WGS) entry which is preliminary data.</text>
</comment>
<feature type="domain" description="HTH tetR-type" evidence="3">
    <location>
        <begin position="13"/>
        <end position="73"/>
    </location>
</feature>
<dbReference type="InterPro" id="IPR050109">
    <property type="entry name" value="HTH-type_TetR-like_transc_reg"/>
</dbReference>
<evidence type="ECO:0000256" key="2">
    <source>
        <dbReference type="PROSITE-ProRule" id="PRU00335"/>
    </source>
</evidence>
<dbReference type="PANTHER" id="PTHR30055">
    <property type="entry name" value="HTH-TYPE TRANSCRIPTIONAL REGULATOR RUTR"/>
    <property type="match status" value="1"/>
</dbReference>
<dbReference type="Gene3D" id="1.10.357.10">
    <property type="entry name" value="Tetracycline Repressor, domain 2"/>
    <property type="match status" value="1"/>
</dbReference>
<evidence type="ECO:0000259" key="3">
    <source>
        <dbReference type="PROSITE" id="PS50977"/>
    </source>
</evidence>
<dbReference type="InterPro" id="IPR001647">
    <property type="entry name" value="HTH_TetR"/>
</dbReference>
<dbReference type="GO" id="GO:0000976">
    <property type="term" value="F:transcription cis-regulatory region binding"/>
    <property type="evidence" value="ECO:0007669"/>
    <property type="project" value="TreeGrafter"/>
</dbReference>
<dbReference type="AlphaFoldDB" id="A0A498CME7"/>
<dbReference type="PANTHER" id="PTHR30055:SF226">
    <property type="entry name" value="HTH-TYPE TRANSCRIPTIONAL REGULATOR PKSA"/>
    <property type="match status" value="1"/>
</dbReference>
<accession>A0A498CME7</accession>
<dbReference type="SUPFAM" id="SSF46689">
    <property type="entry name" value="Homeodomain-like"/>
    <property type="match status" value="1"/>
</dbReference>
<dbReference type="Proteomes" id="UP000276301">
    <property type="component" value="Unassembled WGS sequence"/>
</dbReference>
<dbReference type="SUPFAM" id="SSF48498">
    <property type="entry name" value="Tetracyclin repressor-like, C-terminal domain"/>
    <property type="match status" value="1"/>
</dbReference>
<name>A0A498CME7_9FIRM</name>
<keyword evidence="5" id="KW-1185">Reference proteome</keyword>
<gene>
    <name evidence="4" type="ORF">D4A47_07815</name>
</gene>
<evidence type="ECO:0000256" key="1">
    <source>
        <dbReference type="ARBA" id="ARBA00023125"/>
    </source>
</evidence>
<dbReference type="InterPro" id="IPR009057">
    <property type="entry name" value="Homeodomain-like_sf"/>
</dbReference>
<sequence length="202" mass="22875">MKPDGEGSPMAKTEVRERIAEAAWRLFDEKGYENVSVDEIIAATGTSKGAFYHYFSAKDELLSALPDKFDNDYDAWAAQCPPDMPSADRIVALCRFVCKNMELKLSRQIITEIYSTQLVTRGPKFLTSESRRYVKLLNQYVHEGQERGEITGAIACTELSQMLDIQLRGLIYDWCLRDGAYSMEAMCDKLIGAFMRAMRPGE</sequence>
<proteinExistence type="predicted"/>
<reference evidence="4 5" key="1">
    <citation type="submission" date="2018-10" db="EMBL/GenBank/DDBJ databases">
        <title>Anaerotruncus faecis sp. nov., isolated from human feces.</title>
        <authorList>
            <person name="Wang Y.-J."/>
        </authorList>
    </citation>
    <scope>NUCLEOTIDE SEQUENCE [LARGE SCALE GENOMIC DNA]</scope>
    <source>
        <strain evidence="4 5">22A2-44</strain>
    </source>
</reference>
<dbReference type="InterPro" id="IPR036271">
    <property type="entry name" value="Tet_transcr_reg_TetR-rel_C_sf"/>
</dbReference>
<evidence type="ECO:0000313" key="5">
    <source>
        <dbReference type="Proteomes" id="UP000276301"/>
    </source>
</evidence>
<dbReference type="Pfam" id="PF00440">
    <property type="entry name" value="TetR_N"/>
    <property type="match status" value="1"/>
</dbReference>
<protein>
    <submittedName>
        <fullName evidence="4">TetR/AcrR family transcriptional regulator</fullName>
    </submittedName>
</protein>
<feature type="DNA-binding region" description="H-T-H motif" evidence="2">
    <location>
        <begin position="36"/>
        <end position="55"/>
    </location>
</feature>
<dbReference type="GO" id="GO:0003700">
    <property type="term" value="F:DNA-binding transcription factor activity"/>
    <property type="evidence" value="ECO:0007669"/>
    <property type="project" value="TreeGrafter"/>
</dbReference>
<dbReference type="PROSITE" id="PS50977">
    <property type="entry name" value="HTH_TETR_2"/>
    <property type="match status" value="1"/>
</dbReference>
<organism evidence="4 5">
    <name type="scientific">Anaerotruncus massiliensis</name>
    <name type="common">ex Liu et al. 2021</name>
    <dbReference type="NCBI Taxonomy" id="2321404"/>
    <lineage>
        <taxon>Bacteria</taxon>
        <taxon>Bacillati</taxon>
        <taxon>Bacillota</taxon>
        <taxon>Clostridia</taxon>
        <taxon>Eubacteriales</taxon>
        <taxon>Oscillospiraceae</taxon>
        <taxon>Anaerotruncus</taxon>
    </lineage>
</organism>
<evidence type="ECO:0000313" key="4">
    <source>
        <dbReference type="EMBL" id="RLL10956.1"/>
    </source>
</evidence>
<dbReference type="PRINTS" id="PR00455">
    <property type="entry name" value="HTHTETR"/>
</dbReference>